<dbReference type="InterPro" id="IPR001611">
    <property type="entry name" value="Leu-rich_rpt"/>
</dbReference>
<keyword evidence="11 24" id="KW-0732">Signal</keyword>
<dbReference type="PROSITE" id="PS51450">
    <property type="entry name" value="LRR"/>
    <property type="match status" value="2"/>
</dbReference>
<dbReference type="FunFam" id="3.80.10.10:FF:000041">
    <property type="entry name" value="LRR receptor-like serine/threonine-protein kinase ERECTA"/>
    <property type="match status" value="1"/>
</dbReference>
<evidence type="ECO:0000256" key="21">
    <source>
        <dbReference type="ARBA" id="ARBA00048679"/>
    </source>
</evidence>
<dbReference type="PROSITE" id="PS50011">
    <property type="entry name" value="PROTEIN_KINASE_DOM"/>
    <property type="match status" value="1"/>
</dbReference>
<evidence type="ECO:0000259" key="25">
    <source>
        <dbReference type="PROSITE" id="PS50011"/>
    </source>
</evidence>
<dbReference type="InterPro" id="IPR008271">
    <property type="entry name" value="Ser/Thr_kinase_AS"/>
</dbReference>
<evidence type="ECO:0000256" key="19">
    <source>
        <dbReference type="ARBA" id="ARBA00023180"/>
    </source>
</evidence>
<evidence type="ECO:0000256" key="18">
    <source>
        <dbReference type="ARBA" id="ARBA00023170"/>
    </source>
</evidence>
<dbReference type="Pfam" id="PF00560">
    <property type="entry name" value="LRR_1"/>
    <property type="match status" value="4"/>
</dbReference>
<dbReference type="FunFam" id="3.80.10.10:FF:000288">
    <property type="entry name" value="LRR receptor-like serine/threonine-protein kinase EFR"/>
    <property type="match status" value="1"/>
</dbReference>
<keyword evidence="16 23" id="KW-1133">Transmembrane helix</keyword>
<gene>
    <name evidence="26" type="ORF">HannXRQ_Chr07g0202351</name>
</gene>
<dbReference type="SUPFAM" id="SSF56112">
    <property type="entry name" value="Protein kinase-like (PK-like)"/>
    <property type="match status" value="1"/>
</dbReference>
<dbReference type="Proteomes" id="UP000215914">
    <property type="component" value="Chromosome 7"/>
</dbReference>
<dbReference type="OMA" id="HCANLEL"/>
<dbReference type="Gene3D" id="3.30.200.20">
    <property type="entry name" value="Phosphorylase Kinase, domain 1"/>
    <property type="match status" value="1"/>
</dbReference>
<evidence type="ECO:0000313" key="26">
    <source>
        <dbReference type="EMBL" id="OTG21273.1"/>
    </source>
</evidence>
<dbReference type="EMBL" id="CM007896">
    <property type="protein sequence ID" value="OTG21273.1"/>
    <property type="molecule type" value="Genomic_DNA"/>
</dbReference>
<dbReference type="InterPro" id="IPR017441">
    <property type="entry name" value="Protein_kinase_ATP_BS"/>
</dbReference>
<accession>A0A251UE11</accession>
<proteinExistence type="inferred from homology"/>
<dbReference type="InterPro" id="IPR051809">
    <property type="entry name" value="Plant_receptor-like_S/T_kinase"/>
</dbReference>
<evidence type="ECO:0000256" key="8">
    <source>
        <dbReference type="ARBA" id="ARBA00022614"/>
    </source>
</evidence>
<evidence type="ECO:0000256" key="11">
    <source>
        <dbReference type="ARBA" id="ARBA00022729"/>
    </source>
</evidence>
<dbReference type="PROSITE" id="PS00107">
    <property type="entry name" value="PROTEIN_KINASE_ATP"/>
    <property type="match status" value="1"/>
</dbReference>
<evidence type="ECO:0000256" key="1">
    <source>
        <dbReference type="ARBA" id="ARBA00004162"/>
    </source>
</evidence>
<dbReference type="InParanoid" id="A0A251UE11"/>
<dbReference type="PROSITE" id="PS00108">
    <property type="entry name" value="PROTEIN_KINASE_ST"/>
    <property type="match status" value="1"/>
</dbReference>
<dbReference type="PRINTS" id="PR00019">
    <property type="entry name" value="LEURICHRPT"/>
</dbReference>
<keyword evidence="7" id="KW-0597">Phosphoprotein</keyword>
<keyword evidence="6" id="KW-0723">Serine/threonine-protein kinase</keyword>
<comment type="similarity">
    <text evidence="3">Belongs to the protein kinase superfamily. Ser/Thr protein kinase family.</text>
</comment>
<keyword evidence="17 23" id="KW-0472">Membrane</keyword>
<keyword evidence="13 22" id="KW-0547">Nucleotide-binding</keyword>
<keyword evidence="9" id="KW-0808">Transferase</keyword>
<keyword evidence="14 26" id="KW-0418">Kinase</keyword>
<dbReference type="GO" id="GO:0005524">
    <property type="term" value="F:ATP binding"/>
    <property type="evidence" value="ECO:0007669"/>
    <property type="project" value="UniProtKB-UniRule"/>
</dbReference>
<dbReference type="GO" id="GO:0051707">
    <property type="term" value="P:response to other organism"/>
    <property type="evidence" value="ECO:0007669"/>
    <property type="project" value="UniProtKB-ARBA"/>
</dbReference>
<feature type="signal peptide" evidence="24">
    <location>
        <begin position="1"/>
        <end position="33"/>
    </location>
</feature>
<evidence type="ECO:0000256" key="24">
    <source>
        <dbReference type="SAM" id="SignalP"/>
    </source>
</evidence>
<evidence type="ECO:0000256" key="17">
    <source>
        <dbReference type="ARBA" id="ARBA00023136"/>
    </source>
</evidence>
<evidence type="ECO:0000256" key="13">
    <source>
        <dbReference type="ARBA" id="ARBA00022741"/>
    </source>
</evidence>
<feature type="transmembrane region" description="Helical" evidence="23">
    <location>
        <begin position="651"/>
        <end position="674"/>
    </location>
</feature>
<keyword evidence="19" id="KW-0325">Glycoprotein</keyword>
<keyword evidence="15 22" id="KW-0067">ATP-binding</keyword>
<dbReference type="SMART" id="SM00220">
    <property type="entry name" value="S_TKc"/>
    <property type="match status" value="1"/>
</dbReference>
<dbReference type="InterPro" id="IPR011009">
    <property type="entry name" value="Kinase-like_dom_sf"/>
</dbReference>
<reference evidence="27" key="1">
    <citation type="journal article" date="2017" name="Nature">
        <title>The sunflower genome provides insights into oil metabolism, flowering and Asterid evolution.</title>
        <authorList>
            <person name="Badouin H."/>
            <person name="Gouzy J."/>
            <person name="Grassa C.J."/>
            <person name="Murat F."/>
            <person name="Staton S.E."/>
            <person name="Cottret L."/>
            <person name="Lelandais-Briere C."/>
            <person name="Owens G.L."/>
            <person name="Carrere S."/>
            <person name="Mayjonade B."/>
            <person name="Legrand L."/>
            <person name="Gill N."/>
            <person name="Kane N.C."/>
            <person name="Bowers J.E."/>
            <person name="Hubner S."/>
            <person name="Bellec A."/>
            <person name="Berard A."/>
            <person name="Berges H."/>
            <person name="Blanchet N."/>
            <person name="Boniface M.C."/>
            <person name="Brunel D."/>
            <person name="Catrice O."/>
            <person name="Chaidir N."/>
            <person name="Claudel C."/>
            <person name="Donnadieu C."/>
            <person name="Faraut T."/>
            <person name="Fievet G."/>
            <person name="Helmstetter N."/>
            <person name="King M."/>
            <person name="Knapp S.J."/>
            <person name="Lai Z."/>
            <person name="Le Paslier M.C."/>
            <person name="Lippi Y."/>
            <person name="Lorenzon L."/>
            <person name="Mandel J.R."/>
            <person name="Marage G."/>
            <person name="Marchand G."/>
            <person name="Marquand E."/>
            <person name="Bret-Mestries E."/>
            <person name="Morien E."/>
            <person name="Nambeesan S."/>
            <person name="Nguyen T."/>
            <person name="Pegot-Espagnet P."/>
            <person name="Pouilly N."/>
            <person name="Raftis F."/>
            <person name="Sallet E."/>
            <person name="Schiex T."/>
            <person name="Thomas J."/>
            <person name="Vandecasteele C."/>
            <person name="Vares D."/>
            <person name="Vear F."/>
            <person name="Vautrin S."/>
            <person name="Crespi M."/>
            <person name="Mangin B."/>
            <person name="Burke J.M."/>
            <person name="Salse J."/>
            <person name="Munos S."/>
            <person name="Vincourt P."/>
            <person name="Rieseberg L.H."/>
            <person name="Langlade N.B."/>
        </authorList>
    </citation>
    <scope>NUCLEOTIDE SEQUENCE [LARGE SCALE GENOMIC DNA]</scope>
    <source>
        <strain evidence="27">cv. SF193</strain>
    </source>
</reference>
<evidence type="ECO:0000313" key="27">
    <source>
        <dbReference type="Proteomes" id="UP000215914"/>
    </source>
</evidence>
<dbReference type="FunFam" id="3.80.10.10:FF:000627">
    <property type="entry name" value="Probable leucine-rich repeat receptor-like protein kinase At2g33170"/>
    <property type="match status" value="1"/>
</dbReference>
<comment type="catalytic activity">
    <reaction evidence="20">
        <text>L-threonyl-[protein] + ATP = O-phospho-L-threonyl-[protein] + ADP + H(+)</text>
        <dbReference type="Rhea" id="RHEA:46608"/>
        <dbReference type="Rhea" id="RHEA-COMP:11060"/>
        <dbReference type="Rhea" id="RHEA-COMP:11605"/>
        <dbReference type="ChEBI" id="CHEBI:15378"/>
        <dbReference type="ChEBI" id="CHEBI:30013"/>
        <dbReference type="ChEBI" id="CHEBI:30616"/>
        <dbReference type="ChEBI" id="CHEBI:61977"/>
        <dbReference type="ChEBI" id="CHEBI:456216"/>
        <dbReference type="EC" id="2.7.11.1"/>
    </reaction>
</comment>
<comment type="catalytic activity">
    <reaction evidence="21">
        <text>L-seryl-[protein] + ATP = O-phospho-L-seryl-[protein] + ADP + H(+)</text>
        <dbReference type="Rhea" id="RHEA:17989"/>
        <dbReference type="Rhea" id="RHEA-COMP:9863"/>
        <dbReference type="Rhea" id="RHEA-COMP:11604"/>
        <dbReference type="ChEBI" id="CHEBI:15378"/>
        <dbReference type="ChEBI" id="CHEBI:29999"/>
        <dbReference type="ChEBI" id="CHEBI:30616"/>
        <dbReference type="ChEBI" id="CHEBI:83421"/>
        <dbReference type="ChEBI" id="CHEBI:456216"/>
        <dbReference type="EC" id="2.7.11.1"/>
    </reaction>
</comment>
<dbReference type="InterPro" id="IPR032675">
    <property type="entry name" value="LRR_dom_sf"/>
</dbReference>
<evidence type="ECO:0000256" key="22">
    <source>
        <dbReference type="PROSITE-ProRule" id="PRU10141"/>
    </source>
</evidence>
<evidence type="ECO:0000256" key="15">
    <source>
        <dbReference type="ARBA" id="ARBA00022840"/>
    </source>
</evidence>
<keyword evidence="12" id="KW-0677">Repeat</keyword>
<evidence type="ECO:0000256" key="7">
    <source>
        <dbReference type="ARBA" id="ARBA00022553"/>
    </source>
</evidence>
<sequence>MKSSQPNCYPSSSMRLAIHLLSLVTCLITPSASYGGNETDHLALLSFKSMITHDPYGALTSWNTSLHFCDWNGVLCGKKHKRVIRLRLYSQGLAGYLSPHVGNLSFLRYLVIDNNTFQGTIPPELGRLSRLSLLNLDRNRFEGVIPTNLSGCYNLDTLVISDNRLVGSIPMEIGFLSKLAFIVVHGNNLTGGIPPFLGNLTLIESFSATRNPFGGNIPDTLGNWKRLKELYLGVTNLNGTIPDSIYNLSLLTDLSLPDNQLTGSLPSTMGTTLPNLVRLQLSNNQLTGLLPLSLSNCSKLGYIEMSENKFNGKLAIDFAKLKDMYQITLVGNLFGSGEADEMKFIDSLKNCSMLQILDLGYCQFRGVLPSSIGNLSDQLYYLSFGENQLYGNLPSSIGNLVGLTNLYLGVNRFVGKIPFTIGNLKNLGVASLSRNQFVGLIPDSIGNLSSLLELSLNSNELEGRIPSSLGNCRKLLKVFLGDNKLSDTIPKELLQLSSLSIILNLSHNNLFGSLPTEVGDLKMLTYLDLSHNNLSGNIPSSLGSCTSLLFLSLKGNLFQGMIPPSLSSVRGVARLDLSYNNLSGQIPRFLERFSLEYLDLSFNDFEGEVPIAGVFAKANAFSILGNSRLCGGVVELGLPKCKEMKKPKKKLPLVIVLVFSIGLLCIVLWFAYAWSKKKTKGQQPQSSTNEPFSNITYSQLLKATDGFSESNLLGTGGFSSVYKGILDDYGGMVAVKVVHLQIQGAERSFIAECEVWRSIRHRNLLKIITLCSSVDFQGNDFKALVYEFMPNGSLHDWLHSSARKSRLDILTRIRILIDVACALDYLHNHCQPTIVHGDLKPSNILLDDDMVAHVGDFGLARFLGTDSNKNNSLAIKGTIGYAAPEYGLGSEMTTSGDVYSFGILLLEVMTRKRPTDDIFNDGLNLHHFVYMALQEDHATDVIDGDLLNYHLDVEIDSDLNYDEDDEIAKKGKTTNTKMIEECMTPILKIGVLCSLDSPPQRMHIKNVVHELQRTMDTLRNA</sequence>
<dbReference type="InterPro" id="IPR003591">
    <property type="entry name" value="Leu-rich_rpt_typical-subtyp"/>
</dbReference>
<dbReference type="GO" id="GO:0004674">
    <property type="term" value="F:protein serine/threonine kinase activity"/>
    <property type="evidence" value="ECO:0007669"/>
    <property type="project" value="UniProtKB-KW"/>
</dbReference>
<feature type="binding site" evidence="22">
    <location>
        <position position="736"/>
    </location>
    <ligand>
        <name>ATP</name>
        <dbReference type="ChEBI" id="CHEBI:30616"/>
    </ligand>
</feature>
<keyword evidence="18" id="KW-0675">Receptor</keyword>
<evidence type="ECO:0000256" key="2">
    <source>
        <dbReference type="ARBA" id="ARBA00004479"/>
    </source>
</evidence>
<dbReference type="Gene3D" id="1.10.510.10">
    <property type="entry name" value="Transferase(Phosphotransferase) domain 1"/>
    <property type="match status" value="1"/>
</dbReference>
<dbReference type="GO" id="GO:0006952">
    <property type="term" value="P:defense response"/>
    <property type="evidence" value="ECO:0007669"/>
    <property type="project" value="UniProtKB-ARBA"/>
</dbReference>
<evidence type="ECO:0000256" key="6">
    <source>
        <dbReference type="ARBA" id="ARBA00022527"/>
    </source>
</evidence>
<evidence type="ECO:0000256" key="5">
    <source>
        <dbReference type="ARBA" id="ARBA00022475"/>
    </source>
</evidence>
<evidence type="ECO:0000256" key="9">
    <source>
        <dbReference type="ARBA" id="ARBA00022679"/>
    </source>
</evidence>
<protein>
    <recommendedName>
        <fullName evidence="4">non-specific serine/threonine protein kinase</fullName>
        <ecNumber evidence="4">2.7.11.1</ecNumber>
    </recommendedName>
</protein>
<evidence type="ECO:0000256" key="4">
    <source>
        <dbReference type="ARBA" id="ARBA00012513"/>
    </source>
</evidence>
<dbReference type="InterPro" id="IPR013210">
    <property type="entry name" value="LRR_N_plant-typ"/>
</dbReference>
<dbReference type="InterPro" id="IPR055414">
    <property type="entry name" value="LRR_R13L4/SHOC2-like"/>
</dbReference>
<evidence type="ECO:0000256" key="20">
    <source>
        <dbReference type="ARBA" id="ARBA00047899"/>
    </source>
</evidence>
<name>A0A251UE11_HELAN</name>
<dbReference type="PANTHER" id="PTHR27008">
    <property type="entry name" value="OS04G0122200 PROTEIN"/>
    <property type="match status" value="1"/>
</dbReference>
<dbReference type="Gene3D" id="3.80.10.10">
    <property type="entry name" value="Ribonuclease Inhibitor"/>
    <property type="match status" value="3"/>
</dbReference>
<dbReference type="PANTHER" id="PTHR27008:SF603">
    <property type="entry name" value="PROTEIN KINASE DOMAIN-CONTAINING PROTEIN"/>
    <property type="match status" value="1"/>
</dbReference>
<dbReference type="FunFam" id="1.10.510.10:FF:000358">
    <property type="entry name" value="Putative leucine-rich repeat receptor-like serine/threonine-protein kinase"/>
    <property type="match status" value="1"/>
</dbReference>
<feature type="chain" id="PRO_5012377413" description="non-specific serine/threonine protein kinase" evidence="24">
    <location>
        <begin position="34"/>
        <end position="1021"/>
    </location>
</feature>
<evidence type="ECO:0000256" key="3">
    <source>
        <dbReference type="ARBA" id="ARBA00008684"/>
    </source>
</evidence>
<evidence type="ECO:0000256" key="14">
    <source>
        <dbReference type="ARBA" id="ARBA00022777"/>
    </source>
</evidence>
<organism evidence="26 27">
    <name type="scientific">Helianthus annuus</name>
    <name type="common">Common sunflower</name>
    <dbReference type="NCBI Taxonomy" id="4232"/>
    <lineage>
        <taxon>Eukaryota</taxon>
        <taxon>Viridiplantae</taxon>
        <taxon>Streptophyta</taxon>
        <taxon>Embryophyta</taxon>
        <taxon>Tracheophyta</taxon>
        <taxon>Spermatophyta</taxon>
        <taxon>Magnoliopsida</taxon>
        <taxon>eudicotyledons</taxon>
        <taxon>Gunneridae</taxon>
        <taxon>Pentapetalae</taxon>
        <taxon>asterids</taxon>
        <taxon>campanulids</taxon>
        <taxon>Asterales</taxon>
        <taxon>Asteraceae</taxon>
        <taxon>Asteroideae</taxon>
        <taxon>Heliantheae alliance</taxon>
        <taxon>Heliantheae</taxon>
        <taxon>Helianthus</taxon>
    </lineage>
</organism>
<keyword evidence="8" id="KW-0433">Leucine-rich repeat</keyword>
<dbReference type="OrthoDB" id="676979at2759"/>
<comment type="subcellular location">
    <subcellularLocation>
        <location evidence="1">Cell membrane</location>
        <topology evidence="1">Single-pass membrane protein</topology>
    </subcellularLocation>
    <subcellularLocation>
        <location evidence="2">Membrane</location>
        <topology evidence="2">Single-pass type I membrane protein</topology>
    </subcellularLocation>
</comment>
<dbReference type="SUPFAM" id="SSF52058">
    <property type="entry name" value="L domain-like"/>
    <property type="match status" value="2"/>
</dbReference>
<dbReference type="EC" id="2.7.11.1" evidence="4"/>
<evidence type="ECO:0000256" key="12">
    <source>
        <dbReference type="ARBA" id="ARBA00022737"/>
    </source>
</evidence>
<evidence type="ECO:0000256" key="10">
    <source>
        <dbReference type="ARBA" id="ARBA00022692"/>
    </source>
</evidence>
<dbReference type="Pfam" id="PF08263">
    <property type="entry name" value="LRRNT_2"/>
    <property type="match status" value="1"/>
</dbReference>
<dbReference type="SMART" id="SM00369">
    <property type="entry name" value="LRR_TYP"/>
    <property type="match status" value="4"/>
</dbReference>
<feature type="domain" description="Protein kinase" evidence="25">
    <location>
        <begin position="707"/>
        <end position="1012"/>
    </location>
</feature>
<dbReference type="Pfam" id="PF00069">
    <property type="entry name" value="Pkinase"/>
    <property type="match status" value="1"/>
</dbReference>
<keyword evidence="5" id="KW-1003">Cell membrane</keyword>
<keyword evidence="27" id="KW-1185">Reference proteome</keyword>
<keyword evidence="10 23" id="KW-0812">Transmembrane</keyword>
<dbReference type="Pfam" id="PF23598">
    <property type="entry name" value="LRR_14"/>
    <property type="match status" value="1"/>
</dbReference>
<dbReference type="AlphaFoldDB" id="A0A251UE11"/>
<dbReference type="GO" id="GO:0005886">
    <property type="term" value="C:plasma membrane"/>
    <property type="evidence" value="ECO:0007669"/>
    <property type="project" value="UniProtKB-SubCell"/>
</dbReference>
<dbReference type="FunFam" id="3.30.200.20:FF:000432">
    <property type="entry name" value="LRR receptor-like serine/threonine-protein kinase EFR"/>
    <property type="match status" value="1"/>
</dbReference>
<evidence type="ECO:0000256" key="16">
    <source>
        <dbReference type="ARBA" id="ARBA00022989"/>
    </source>
</evidence>
<evidence type="ECO:0000256" key="23">
    <source>
        <dbReference type="SAM" id="Phobius"/>
    </source>
</evidence>
<dbReference type="InterPro" id="IPR000719">
    <property type="entry name" value="Prot_kinase_dom"/>
</dbReference>